<sequence length="398" mass="41193">MLALSPGWLRLALALLFAAPAALSQTLPPSVEVSVGGKVHTDVRAFPSGPVGEAPGVLVRRARAEVEAEVSGRFRAVVEPGFGEGEVELLDGYVEADLWARPGAGRALAVRAGRFKTPVGYESLLSSSDLRFAERALPTALSPRRDLGAMLRWESPRLEAQVGVFNGVPDGSSASVDWGAGPDAAARVFGRPAEAGPVRLGVGLAVSAGTASGRDGDALAGYETPGDRTFFAYTEGVGPDGRRLRLAPQATLDVGRLHVLGEYIEAHHRVRRGTEAADLAHRAWQAAASFVVGGVPRGEGRPVPRRPVTEGGAGAVEVSARVHGLSLDGDSAPLAAAGSAQRAAAWALAVHWTPVAPVRLGVTVERTAFEGFDGDAPGGSGAVPPAETFVVGRFQIDL</sequence>
<name>A0A271IUF4_9BACT</name>
<evidence type="ECO:0000256" key="1">
    <source>
        <dbReference type="SAM" id="SignalP"/>
    </source>
</evidence>
<feature type="chain" id="PRO_5012990004" description="Porin domain-containing protein" evidence="1">
    <location>
        <begin position="25"/>
        <end position="398"/>
    </location>
</feature>
<dbReference type="SUPFAM" id="SSF56935">
    <property type="entry name" value="Porins"/>
    <property type="match status" value="1"/>
</dbReference>
<dbReference type="InterPro" id="IPR010870">
    <property type="entry name" value="Porin_O/P"/>
</dbReference>
<dbReference type="RefSeq" id="WP_179299822.1">
    <property type="nucleotide sequence ID" value="NZ_MQWD01000010.1"/>
</dbReference>
<dbReference type="Pfam" id="PF07396">
    <property type="entry name" value="Porin_O_P"/>
    <property type="match status" value="1"/>
</dbReference>
<organism evidence="2 3">
    <name type="scientific">Rubrivirga marina</name>
    <dbReference type="NCBI Taxonomy" id="1196024"/>
    <lineage>
        <taxon>Bacteria</taxon>
        <taxon>Pseudomonadati</taxon>
        <taxon>Rhodothermota</taxon>
        <taxon>Rhodothermia</taxon>
        <taxon>Rhodothermales</taxon>
        <taxon>Rubricoccaceae</taxon>
        <taxon>Rubrivirga</taxon>
    </lineage>
</organism>
<dbReference type="AlphaFoldDB" id="A0A271IUF4"/>
<evidence type="ECO:0008006" key="4">
    <source>
        <dbReference type="Google" id="ProtNLM"/>
    </source>
</evidence>
<evidence type="ECO:0000313" key="3">
    <source>
        <dbReference type="Proteomes" id="UP000216339"/>
    </source>
</evidence>
<comment type="caution">
    <text evidence="2">The sequence shown here is derived from an EMBL/GenBank/DDBJ whole genome shotgun (WGS) entry which is preliminary data.</text>
</comment>
<feature type="signal peptide" evidence="1">
    <location>
        <begin position="1"/>
        <end position="24"/>
    </location>
</feature>
<reference evidence="2 3" key="1">
    <citation type="submission" date="2016-11" db="EMBL/GenBank/DDBJ databases">
        <title>Study of marine rhodopsin-containing bacteria.</title>
        <authorList>
            <person name="Yoshizawa S."/>
            <person name="Kumagai Y."/>
            <person name="Kogure K."/>
        </authorList>
    </citation>
    <scope>NUCLEOTIDE SEQUENCE [LARGE SCALE GENOMIC DNA]</scope>
    <source>
        <strain evidence="2 3">SAORIC-28</strain>
    </source>
</reference>
<protein>
    <recommendedName>
        <fullName evidence="4">Porin domain-containing protein</fullName>
    </recommendedName>
</protein>
<dbReference type="EMBL" id="MQWD01000010">
    <property type="protein sequence ID" value="PAP74199.1"/>
    <property type="molecule type" value="Genomic_DNA"/>
</dbReference>
<keyword evidence="1" id="KW-0732">Signal</keyword>
<dbReference type="Gene3D" id="2.40.160.10">
    <property type="entry name" value="Porin"/>
    <property type="match status" value="1"/>
</dbReference>
<dbReference type="Proteomes" id="UP000216339">
    <property type="component" value="Unassembled WGS sequence"/>
</dbReference>
<accession>A0A271IUF4</accession>
<proteinExistence type="predicted"/>
<evidence type="ECO:0000313" key="2">
    <source>
        <dbReference type="EMBL" id="PAP74199.1"/>
    </source>
</evidence>
<gene>
    <name evidence="2" type="ORF">BSZ37_21295</name>
</gene>
<keyword evidence="3" id="KW-1185">Reference proteome</keyword>
<dbReference type="InterPro" id="IPR023614">
    <property type="entry name" value="Porin_dom_sf"/>
</dbReference>